<dbReference type="AlphaFoldDB" id="A0A9Q0KIF9"/>
<evidence type="ECO:0000313" key="4">
    <source>
        <dbReference type="Proteomes" id="UP001141806"/>
    </source>
</evidence>
<dbReference type="OrthoDB" id="787154at2759"/>
<reference evidence="3" key="1">
    <citation type="journal article" date="2023" name="Plant J.">
        <title>The genome of the king protea, Protea cynaroides.</title>
        <authorList>
            <person name="Chang J."/>
            <person name="Duong T.A."/>
            <person name="Schoeman C."/>
            <person name="Ma X."/>
            <person name="Roodt D."/>
            <person name="Barker N."/>
            <person name="Li Z."/>
            <person name="Van de Peer Y."/>
            <person name="Mizrachi E."/>
        </authorList>
    </citation>
    <scope>NUCLEOTIDE SEQUENCE</scope>
    <source>
        <tissue evidence="3">Young leaves</tissue>
    </source>
</reference>
<accession>A0A9Q0KIF9</accession>
<feature type="region of interest" description="Disordered" evidence="1">
    <location>
        <begin position="330"/>
        <end position="365"/>
    </location>
</feature>
<dbReference type="InterPro" id="IPR058942">
    <property type="entry name" value="AT3G52170-like"/>
</dbReference>
<feature type="compositionally biased region" description="Polar residues" evidence="1">
    <location>
        <begin position="330"/>
        <end position="347"/>
    </location>
</feature>
<gene>
    <name evidence="3" type="ORF">NE237_003975</name>
</gene>
<protein>
    <recommendedName>
        <fullName evidence="2">AT3G52170-like helix-turn-helix domain-containing protein</fullName>
    </recommendedName>
</protein>
<sequence length="407" mass="45048">MNTVKTSWVGQTFALAKCSDSGGRKSRVRHSKEERKEMIESFIKKYQKANNRKFPSLTLTHKEVGGSFYTVREIVREIIQENRVLGPAKLTLEEHDTDEVFEHYPLGSISMEPQSQLSMSSSEFVTCDNQSIHKELVSSSGGQSIDHNEQSDNGKYINGTVFAKVQVSEKLDGVENVQKPSTSKVSPIATGIIVETFPLKSAGKLTYGTDSMSGEASDVPETLKEQEPEKVETARGNTSLSIHRIFSTEENLFGLMDEKAVVNDAESFQENLSCSETQNKTMSTLLEGIGVPIDVSQNGVSTLQAADRKKTVIGMEAKLFLAEVHFRNGSASGNSTASRESLSQETLSKTRADNQHGQSTWEGSNSTLNRLNLESWEGATKKYKAGTNPLWTVFKEFISNFVKFWSE</sequence>
<evidence type="ECO:0000256" key="1">
    <source>
        <dbReference type="SAM" id="MobiDB-lite"/>
    </source>
</evidence>
<keyword evidence="4" id="KW-1185">Reference proteome</keyword>
<dbReference type="Pfam" id="PF25896">
    <property type="entry name" value="HTH_AT3G52170"/>
    <property type="match status" value="1"/>
</dbReference>
<dbReference type="PANTHER" id="PTHR34568">
    <property type="entry name" value="RRM DOMAIN-CONTAINING PROTEIN"/>
    <property type="match status" value="1"/>
</dbReference>
<name>A0A9Q0KIF9_9MAGN</name>
<proteinExistence type="predicted"/>
<dbReference type="Proteomes" id="UP001141806">
    <property type="component" value="Unassembled WGS sequence"/>
</dbReference>
<feature type="domain" description="AT3G52170-like helix-turn-helix" evidence="2">
    <location>
        <begin position="31"/>
        <end position="79"/>
    </location>
</feature>
<organism evidence="3 4">
    <name type="scientific">Protea cynaroides</name>
    <dbReference type="NCBI Taxonomy" id="273540"/>
    <lineage>
        <taxon>Eukaryota</taxon>
        <taxon>Viridiplantae</taxon>
        <taxon>Streptophyta</taxon>
        <taxon>Embryophyta</taxon>
        <taxon>Tracheophyta</taxon>
        <taxon>Spermatophyta</taxon>
        <taxon>Magnoliopsida</taxon>
        <taxon>Proteales</taxon>
        <taxon>Proteaceae</taxon>
        <taxon>Protea</taxon>
    </lineage>
</organism>
<dbReference type="InterPro" id="IPR058941">
    <property type="entry name" value="HTH_AT3G52170-like"/>
</dbReference>
<evidence type="ECO:0000313" key="3">
    <source>
        <dbReference type="EMBL" id="KAJ4970876.1"/>
    </source>
</evidence>
<dbReference type="EMBL" id="JAMYWD010000005">
    <property type="protein sequence ID" value="KAJ4970876.1"/>
    <property type="molecule type" value="Genomic_DNA"/>
</dbReference>
<dbReference type="PANTHER" id="PTHR34568:SF1">
    <property type="entry name" value="DNA BINDING PROTEIN"/>
    <property type="match status" value="1"/>
</dbReference>
<comment type="caution">
    <text evidence="3">The sequence shown here is derived from an EMBL/GenBank/DDBJ whole genome shotgun (WGS) entry which is preliminary data.</text>
</comment>
<evidence type="ECO:0000259" key="2">
    <source>
        <dbReference type="Pfam" id="PF25896"/>
    </source>
</evidence>
<feature type="compositionally biased region" description="Polar residues" evidence="1">
    <location>
        <begin position="355"/>
        <end position="365"/>
    </location>
</feature>